<keyword evidence="8 17" id="KW-0521">NADP</keyword>
<evidence type="ECO:0000256" key="13">
    <source>
        <dbReference type="ARBA" id="ARBA00023268"/>
    </source>
</evidence>
<comment type="cofactor">
    <cofactor evidence="18 19">
        <name>K(+)</name>
        <dbReference type="ChEBI" id="CHEBI:29103"/>
    </cofactor>
    <text evidence="18 19">Binds 1 potassium ion per subunit.</text>
</comment>
<keyword evidence="5 18" id="KW-0479">Metal-binding</keyword>
<evidence type="ECO:0000256" key="9">
    <source>
        <dbReference type="ARBA" id="ARBA00022958"/>
    </source>
</evidence>
<evidence type="ECO:0000313" key="23">
    <source>
        <dbReference type="Proteomes" id="UP000198157"/>
    </source>
</evidence>
<dbReference type="GO" id="GO:0046496">
    <property type="term" value="P:nicotinamide nucleotide metabolic process"/>
    <property type="evidence" value="ECO:0007669"/>
    <property type="project" value="UniProtKB-UniRule"/>
</dbReference>
<keyword evidence="12 17" id="KW-0456">Lyase</keyword>
<name>A0A246HQQ7_STEMA</name>
<comment type="function">
    <text evidence="18">Catalyzes the epimerization of the S- and R-forms of NAD(P)HX, a damaged form of NAD(P)H that is a result of enzymatic or heat-dependent hydration. This is a prerequisite for the S-specific NAD(P)H-hydrate dehydratase to allow the repair of both epimers of NAD(P)HX.</text>
</comment>
<dbReference type="EC" id="5.1.99.6" evidence="19"/>
<comment type="catalytic activity">
    <reaction evidence="1 18 19">
        <text>(6R)-NADHX = (6S)-NADHX</text>
        <dbReference type="Rhea" id="RHEA:32215"/>
        <dbReference type="ChEBI" id="CHEBI:64074"/>
        <dbReference type="ChEBI" id="CHEBI:64075"/>
        <dbReference type="EC" id="5.1.99.6"/>
    </reaction>
</comment>
<feature type="binding site" evidence="17">
    <location>
        <position position="259"/>
    </location>
    <ligand>
        <name>(6S)-NADPHX</name>
        <dbReference type="ChEBI" id="CHEBI:64076"/>
    </ligand>
</feature>
<feature type="binding site" evidence="18">
    <location>
        <position position="157"/>
    </location>
    <ligand>
        <name>(6S)-NADPHX</name>
        <dbReference type="ChEBI" id="CHEBI:64076"/>
    </ligand>
</feature>
<evidence type="ECO:0000256" key="7">
    <source>
        <dbReference type="ARBA" id="ARBA00022840"/>
    </source>
</evidence>
<feature type="binding site" evidence="18">
    <location>
        <begin position="61"/>
        <end position="65"/>
    </location>
    <ligand>
        <name>(6S)-NADPHX</name>
        <dbReference type="ChEBI" id="CHEBI:64076"/>
    </ligand>
</feature>
<keyword evidence="9 18" id="KW-0630">Potassium</keyword>
<feature type="binding site" evidence="17">
    <location>
        <position position="366"/>
    </location>
    <ligand>
        <name>(6S)-NADPHX</name>
        <dbReference type="ChEBI" id="CHEBI:64076"/>
    </ligand>
</feature>
<dbReference type="PROSITE" id="PS51383">
    <property type="entry name" value="YJEF_C_3"/>
    <property type="match status" value="1"/>
</dbReference>
<dbReference type="HAMAP" id="MF_01966">
    <property type="entry name" value="NADHX_epimerase"/>
    <property type="match status" value="1"/>
</dbReference>
<dbReference type="SUPFAM" id="SSF53613">
    <property type="entry name" value="Ribokinase-like"/>
    <property type="match status" value="1"/>
</dbReference>
<feature type="binding site" evidence="17">
    <location>
        <position position="432"/>
    </location>
    <ligand>
        <name>AMP</name>
        <dbReference type="ChEBI" id="CHEBI:456215"/>
    </ligand>
</feature>
<comment type="catalytic activity">
    <reaction evidence="16 17 19">
        <text>(6S)-NADPHX + ADP = AMP + phosphate + NADPH + H(+)</text>
        <dbReference type="Rhea" id="RHEA:32235"/>
        <dbReference type="ChEBI" id="CHEBI:15378"/>
        <dbReference type="ChEBI" id="CHEBI:43474"/>
        <dbReference type="ChEBI" id="CHEBI:57783"/>
        <dbReference type="ChEBI" id="CHEBI:64076"/>
        <dbReference type="ChEBI" id="CHEBI:456215"/>
        <dbReference type="ChEBI" id="CHEBI:456216"/>
        <dbReference type="EC" id="4.2.1.136"/>
    </reaction>
</comment>
<comment type="caution">
    <text evidence="18">Lacks conserved residue(s) required for the propagation of feature annotation.</text>
</comment>
<feature type="binding site" evidence="18">
    <location>
        <begin position="128"/>
        <end position="134"/>
    </location>
    <ligand>
        <name>(6S)-NADPHX</name>
        <dbReference type="ChEBI" id="CHEBI:64076"/>
    </ligand>
</feature>
<evidence type="ECO:0000256" key="3">
    <source>
        <dbReference type="ARBA" id="ARBA00006001"/>
    </source>
</evidence>
<feature type="binding site" evidence="17">
    <location>
        <position position="320"/>
    </location>
    <ligand>
        <name>(6S)-NADPHX</name>
        <dbReference type="ChEBI" id="CHEBI:64076"/>
    </ligand>
</feature>
<dbReference type="GO" id="GO:0052856">
    <property type="term" value="F:NAD(P)HX epimerase activity"/>
    <property type="evidence" value="ECO:0007669"/>
    <property type="project" value="UniProtKB-UniRule"/>
</dbReference>
<comment type="subunit">
    <text evidence="17">Homotetramer.</text>
</comment>
<evidence type="ECO:0000256" key="1">
    <source>
        <dbReference type="ARBA" id="ARBA00000013"/>
    </source>
</evidence>
<comment type="catalytic activity">
    <reaction evidence="2 18 19">
        <text>(6R)-NADPHX = (6S)-NADPHX</text>
        <dbReference type="Rhea" id="RHEA:32227"/>
        <dbReference type="ChEBI" id="CHEBI:64076"/>
        <dbReference type="ChEBI" id="CHEBI:64077"/>
        <dbReference type="EC" id="5.1.99.6"/>
    </reaction>
</comment>
<evidence type="ECO:0000259" key="20">
    <source>
        <dbReference type="PROSITE" id="PS51383"/>
    </source>
</evidence>
<dbReference type="Pfam" id="PF03853">
    <property type="entry name" value="YjeF_N"/>
    <property type="match status" value="1"/>
</dbReference>
<feature type="binding site" evidence="18">
    <location>
        <position position="62"/>
    </location>
    <ligand>
        <name>K(+)</name>
        <dbReference type="ChEBI" id="CHEBI:29103"/>
    </ligand>
</feature>
<dbReference type="PANTHER" id="PTHR12592">
    <property type="entry name" value="ATP-DEPENDENT (S)-NAD(P)H-HYDRATE DEHYDRATASE FAMILY MEMBER"/>
    <property type="match status" value="1"/>
</dbReference>
<evidence type="ECO:0000256" key="19">
    <source>
        <dbReference type="PIRNR" id="PIRNR017184"/>
    </source>
</evidence>
<dbReference type="Gene3D" id="3.40.1190.20">
    <property type="match status" value="1"/>
</dbReference>
<dbReference type="CDD" id="cd01171">
    <property type="entry name" value="YXKO-related"/>
    <property type="match status" value="1"/>
</dbReference>
<dbReference type="InterPro" id="IPR029056">
    <property type="entry name" value="Ribokinase-like"/>
</dbReference>
<comment type="function">
    <text evidence="17">Catalyzes the dehydration of the S-form of NAD(P)HX at the expense of ADP, which is converted to AMP. Together with NAD(P)HX epimerase, which catalyzes the epimerization of the S- and R-forms, the enzyme allows the repair of both epimers of NAD(P)HX, a damaged form of NAD(P)H that is a result of enzymatic or heat-dependent hydration.</text>
</comment>
<dbReference type="GO" id="GO:0052855">
    <property type="term" value="F:ADP-dependent NAD(P)H-hydrate dehydratase activity"/>
    <property type="evidence" value="ECO:0007669"/>
    <property type="project" value="UniProtKB-UniRule"/>
</dbReference>
<evidence type="ECO:0000256" key="11">
    <source>
        <dbReference type="ARBA" id="ARBA00023235"/>
    </source>
</evidence>
<comment type="cofactor">
    <cofactor evidence="17">
        <name>Mg(2+)</name>
        <dbReference type="ChEBI" id="CHEBI:18420"/>
    </cofactor>
</comment>
<evidence type="ECO:0000256" key="4">
    <source>
        <dbReference type="ARBA" id="ARBA00009524"/>
    </source>
</evidence>
<evidence type="ECO:0000256" key="12">
    <source>
        <dbReference type="ARBA" id="ARBA00023239"/>
    </source>
</evidence>
<organism evidence="22 23">
    <name type="scientific">Stenotrophomonas maltophilia</name>
    <name type="common">Pseudomonas maltophilia</name>
    <name type="synonym">Xanthomonas maltophilia</name>
    <dbReference type="NCBI Taxonomy" id="40324"/>
    <lineage>
        <taxon>Bacteria</taxon>
        <taxon>Pseudomonadati</taxon>
        <taxon>Pseudomonadota</taxon>
        <taxon>Gammaproteobacteria</taxon>
        <taxon>Lysobacterales</taxon>
        <taxon>Lysobacteraceae</taxon>
        <taxon>Stenotrophomonas</taxon>
        <taxon>Stenotrophomonas maltophilia group</taxon>
    </lineage>
</organism>
<evidence type="ECO:0000256" key="8">
    <source>
        <dbReference type="ARBA" id="ARBA00022857"/>
    </source>
</evidence>
<keyword evidence="11 18" id="KW-0413">Isomerase</keyword>
<dbReference type="Pfam" id="PF01256">
    <property type="entry name" value="Carb_kinase"/>
    <property type="match status" value="1"/>
</dbReference>
<dbReference type="NCBIfam" id="TIGR00196">
    <property type="entry name" value="yjeF_cterm"/>
    <property type="match status" value="1"/>
</dbReference>
<dbReference type="GO" id="GO:0046872">
    <property type="term" value="F:metal ion binding"/>
    <property type="evidence" value="ECO:0007669"/>
    <property type="project" value="UniProtKB-UniRule"/>
</dbReference>
<gene>
    <name evidence="18" type="primary">nnrE</name>
    <name evidence="17" type="synonym">nnrD</name>
    <name evidence="22" type="ORF">CEE60_03440</name>
</gene>
<dbReference type="PIRSF" id="PIRSF017184">
    <property type="entry name" value="Nnr"/>
    <property type="match status" value="1"/>
</dbReference>
<dbReference type="EMBL" id="NIVS01000008">
    <property type="protein sequence ID" value="OWQ56191.1"/>
    <property type="molecule type" value="Genomic_DNA"/>
</dbReference>
<feature type="domain" description="YjeF N-terminal" evidence="21">
    <location>
        <begin position="13"/>
        <end position="214"/>
    </location>
</feature>
<feature type="binding site" evidence="18">
    <location>
        <position position="160"/>
    </location>
    <ligand>
        <name>K(+)</name>
        <dbReference type="ChEBI" id="CHEBI:29103"/>
    </ligand>
</feature>
<dbReference type="PROSITE" id="PS51385">
    <property type="entry name" value="YJEF_N"/>
    <property type="match status" value="1"/>
</dbReference>
<dbReference type="InterPro" id="IPR017953">
    <property type="entry name" value="Carbohydrate_kinase_pred_CS"/>
</dbReference>
<comment type="similarity">
    <text evidence="4 19">In the C-terminal section; belongs to the NnrD/CARKD family.</text>
</comment>
<comment type="similarity">
    <text evidence="3 19">In the N-terminal section; belongs to the NnrE/AIBP family.</text>
</comment>
<feature type="domain" description="YjeF C-terminal" evidence="20">
    <location>
        <begin position="224"/>
        <end position="491"/>
    </location>
</feature>
<dbReference type="Proteomes" id="UP000198157">
    <property type="component" value="Unassembled WGS sequence"/>
</dbReference>
<comment type="catalytic activity">
    <reaction evidence="15 17 19">
        <text>(6S)-NADHX + ADP = AMP + phosphate + NADH + H(+)</text>
        <dbReference type="Rhea" id="RHEA:32223"/>
        <dbReference type="ChEBI" id="CHEBI:15378"/>
        <dbReference type="ChEBI" id="CHEBI:43474"/>
        <dbReference type="ChEBI" id="CHEBI:57945"/>
        <dbReference type="ChEBI" id="CHEBI:64074"/>
        <dbReference type="ChEBI" id="CHEBI:456215"/>
        <dbReference type="ChEBI" id="CHEBI:456216"/>
        <dbReference type="EC" id="4.2.1.136"/>
    </reaction>
</comment>
<dbReference type="EC" id="4.2.1.136" evidence="19"/>
<feature type="binding site" evidence="18">
    <location>
        <position position="124"/>
    </location>
    <ligand>
        <name>K(+)</name>
        <dbReference type="ChEBI" id="CHEBI:29103"/>
    </ligand>
</feature>
<dbReference type="OrthoDB" id="9806925at2"/>
<dbReference type="PANTHER" id="PTHR12592:SF0">
    <property type="entry name" value="ATP-DEPENDENT (S)-NAD(P)H-HYDRATE DEHYDRATASE"/>
    <property type="match status" value="1"/>
</dbReference>
<proteinExistence type="inferred from homology"/>
<evidence type="ECO:0000256" key="18">
    <source>
        <dbReference type="HAMAP-Rule" id="MF_01966"/>
    </source>
</evidence>
<dbReference type="InterPro" id="IPR036652">
    <property type="entry name" value="YjeF_N_dom_sf"/>
</dbReference>
<comment type="function">
    <text evidence="14 19">Bifunctional enzyme that catalyzes the epimerization of the S- and R-forms of NAD(P)HX and the dehydration of the S-form of NAD(P)HX at the expense of ADP, which is converted to AMP. This allows the repair of both epimers of NAD(P)HX, a damaged form of NAD(P)H that is a result of enzymatic or heat-dependent hydration.</text>
</comment>
<dbReference type="SUPFAM" id="SSF64153">
    <property type="entry name" value="YjeF N-terminal domain-like"/>
    <property type="match status" value="1"/>
</dbReference>
<dbReference type="Gene3D" id="3.40.50.10260">
    <property type="entry name" value="YjeF N-terminal domain"/>
    <property type="match status" value="1"/>
</dbReference>
<accession>A0A246HQQ7</accession>
<dbReference type="AlphaFoldDB" id="A0A246HQQ7"/>
<dbReference type="InterPro" id="IPR004443">
    <property type="entry name" value="YjeF_N_dom"/>
</dbReference>
<evidence type="ECO:0000256" key="2">
    <source>
        <dbReference type="ARBA" id="ARBA00000909"/>
    </source>
</evidence>
<dbReference type="NCBIfam" id="TIGR00197">
    <property type="entry name" value="yjeF_nterm"/>
    <property type="match status" value="1"/>
</dbReference>
<dbReference type="GO" id="GO:0005524">
    <property type="term" value="F:ATP binding"/>
    <property type="evidence" value="ECO:0007669"/>
    <property type="project" value="UniProtKB-UniRule"/>
</dbReference>
<dbReference type="InterPro" id="IPR030677">
    <property type="entry name" value="Nnr"/>
</dbReference>
<evidence type="ECO:0000256" key="16">
    <source>
        <dbReference type="ARBA" id="ARBA00049209"/>
    </source>
</evidence>
<dbReference type="PROSITE" id="PS01049">
    <property type="entry name" value="YJEF_C_1"/>
    <property type="match status" value="1"/>
</dbReference>
<evidence type="ECO:0000256" key="5">
    <source>
        <dbReference type="ARBA" id="ARBA00022723"/>
    </source>
</evidence>
<evidence type="ECO:0000256" key="10">
    <source>
        <dbReference type="ARBA" id="ARBA00023027"/>
    </source>
</evidence>
<keyword evidence="13" id="KW-0511">Multifunctional enzyme</keyword>
<comment type="caution">
    <text evidence="22">The sequence shown here is derived from an EMBL/GenBank/DDBJ whole genome shotgun (WGS) entry which is preliminary data.</text>
</comment>
<feature type="binding site" evidence="17">
    <location>
        <begin position="403"/>
        <end position="407"/>
    </location>
    <ligand>
        <name>AMP</name>
        <dbReference type="ChEBI" id="CHEBI:456215"/>
    </ligand>
</feature>
<comment type="similarity">
    <text evidence="17">Belongs to the NnrD/CARKD family.</text>
</comment>
<dbReference type="InterPro" id="IPR000631">
    <property type="entry name" value="CARKD"/>
</dbReference>
<sequence length="492" mass="50221">MPELAELFDIAAARRLDAQASALLGDDAASLMEQAGRAAWHCLLERWPQAQRIGVVVGAGNNGGDGYVLARLARDTGRQVSVLRLDTDAPATPLSRQAEQAFIAAGGAVARFDGALPPVDLLVDALFGIGLNRAPAGAAVDLINAINAAGMPVLSLDVPSGVEAQTGNVPGVAIRATLTLQFIVRHQGLYTGAALEHVGGRRHAPLDLPAAAGQGVQHSAECWQQARLRAQLPARRANTHKGESGHVLCVGGNLGSGGAVMLASESALRAGAGLVSVATQLPHVAPLLARLPEAMVHAVQDAQELQALLPRAGVIAIGPGLGQDDWAHELWRQVLASGKPLVIDADALNLLAKAPQPLHDAILTPHPGEAARLLGLSTAQVQADRFTAAKALADRFHAVVVLKGAGTVVAAPDSVPRVIAAGNPGMAVGGMGDLLTGIIAALRAQGLGAFDAASTGALLHSLAGDAAASDGQRGLLPTDLLAPLRRLVNPDV</sequence>
<reference evidence="22 23" key="1">
    <citation type="submission" date="2017-06" db="EMBL/GenBank/DDBJ databases">
        <authorList>
            <person name="Kim H.J."/>
            <person name="Triplett B.A."/>
        </authorList>
    </citation>
    <scope>NUCLEOTIDE SEQUENCE [LARGE SCALE GENOMIC DNA]</scope>
    <source>
        <strain evidence="22 23">13146</strain>
    </source>
</reference>
<protein>
    <recommendedName>
        <fullName evidence="19">Bifunctional NAD(P)H-hydrate repair enzyme</fullName>
    </recommendedName>
    <alternativeName>
        <fullName evidence="19">Nicotinamide nucleotide repair protein</fullName>
    </alternativeName>
    <domain>
        <recommendedName>
            <fullName evidence="19">ADP-dependent (S)-NAD(P)H-hydrate dehydratase</fullName>
            <ecNumber evidence="19">4.2.1.136</ecNumber>
        </recommendedName>
        <alternativeName>
            <fullName evidence="19">ADP-dependent NAD(P)HX dehydratase</fullName>
        </alternativeName>
    </domain>
    <domain>
        <recommendedName>
            <fullName evidence="19">NAD(P)H-hydrate epimerase</fullName>
            <ecNumber evidence="19">5.1.99.6</ecNumber>
        </recommendedName>
    </domain>
</protein>
<feature type="binding site" evidence="17">
    <location>
        <position position="433"/>
    </location>
    <ligand>
        <name>(6S)-NADPHX</name>
        <dbReference type="ChEBI" id="CHEBI:64076"/>
    </ligand>
</feature>
<keyword evidence="7 17" id="KW-0067">ATP-binding</keyword>
<evidence type="ECO:0000256" key="14">
    <source>
        <dbReference type="ARBA" id="ARBA00025153"/>
    </source>
</evidence>
<dbReference type="GO" id="GO:0110051">
    <property type="term" value="P:metabolite repair"/>
    <property type="evidence" value="ECO:0007669"/>
    <property type="project" value="TreeGrafter"/>
</dbReference>
<evidence type="ECO:0000313" key="22">
    <source>
        <dbReference type="EMBL" id="OWQ56191.1"/>
    </source>
</evidence>
<dbReference type="HAMAP" id="MF_01965">
    <property type="entry name" value="NADHX_dehydratase"/>
    <property type="match status" value="1"/>
</dbReference>
<evidence type="ECO:0000256" key="17">
    <source>
        <dbReference type="HAMAP-Rule" id="MF_01965"/>
    </source>
</evidence>
<keyword evidence="6 17" id="KW-0547">Nucleotide-binding</keyword>
<keyword evidence="10 17" id="KW-0520">NAD</keyword>
<evidence type="ECO:0000259" key="21">
    <source>
        <dbReference type="PROSITE" id="PS51385"/>
    </source>
</evidence>
<comment type="similarity">
    <text evidence="18">Belongs to the NnrE/AIBP family.</text>
</comment>
<evidence type="ECO:0000256" key="6">
    <source>
        <dbReference type="ARBA" id="ARBA00022741"/>
    </source>
</evidence>
<evidence type="ECO:0000256" key="15">
    <source>
        <dbReference type="ARBA" id="ARBA00048238"/>
    </source>
</evidence>